<dbReference type="GO" id="GO:0005891">
    <property type="term" value="C:voltage-gated calcium channel complex"/>
    <property type="evidence" value="ECO:0007669"/>
    <property type="project" value="TreeGrafter"/>
</dbReference>
<feature type="domain" description="Ion transport" evidence="18">
    <location>
        <begin position="495"/>
        <end position="730"/>
    </location>
</feature>
<feature type="compositionally biased region" description="Low complexity" evidence="16">
    <location>
        <begin position="2019"/>
        <end position="2033"/>
    </location>
</feature>
<feature type="transmembrane region" description="Helical" evidence="17">
    <location>
        <begin position="1581"/>
        <end position="1600"/>
    </location>
</feature>
<keyword evidence="20" id="KW-1185">Reference proteome</keyword>
<dbReference type="Gene3D" id="1.20.120.350">
    <property type="entry name" value="Voltage-gated potassium channels. Chain C"/>
    <property type="match status" value="4"/>
</dbReference>
<proteinExistence type="inferred from homology"/>
<keyword evidence="3" id="KW-1003">Cell membrane</keyword>
<evidence type="ECO:0000256" key="3">
    <source>
        <dbReference type="ARBA" id="ARBA00022475"/>
    </source>
</evidence>
<feature type="compositionally biased region" description="Polar residues" evidence="16">
    <location>
        <begin position="2034"/>
        <end position="2043"/>
    </location>
</feature>
<dbReference type="SUPFAM" id="SSF81324">
    <property type="entry name" value="Voltage-gated potassium channels"/>
    <property type="match status" value="4"/>
</dbReference>
<feature type="compositionally biased region" description="Basic residues" evidence="16">
    <location>
        <begin position="1"/>
        <end position="10"/>
    </location>
</feature>
<gene>
    <name evidence="19" type="ORF">D9758_012561</name>
</gene>
<evidence type="ECO:0000256" key="17">
    <source>
        <dbReference type="SAM" id="Phobius"/>
    </source>
</evidence>
<dbReference type="PANTHER" id="PTHR45628:SF7">
    <property type="entry name" value="VOLTAGE-DEPENDENT CALCIUM CHANNEL TYPE A SUBUNIT ALPHA-1"/>
    <property type="match status" value="1"/>
</dbReference>
<feature type="transmembrane region" description="Helical" evidence="17">
    <location>
        <begin position="1289"/>
        <end position="1312"/>
    </location>
</feature>
<feature type="compositionally biased region" description="Low complexity" evidence="16">
    <location>
        <begin position="185"/>
        <end position="197"/>
    </location>
</feature>
<feature type="transmembrane region" description="Helical" evidence="17">
    <location>
        <begin position="1760"/>
        <end position="1785"/>
    </location>
</feature>
<feature type="region of interest" description="Disordered" evidence="16">
    <location>
        <begin position="155"/>
        <end position="197"/>
    </location>
</feature>
<feature type="transmembrane region" description="Helical" evidence="17">
    <location>
        <begin position="319"/>
        <end position="343"/>
    </location>
</feature>
<feature type="domain" description="Ion transport" evidence="18">
    <location>
        <begin position="1210"/>
        <end position="1497"/>
    </location>
</feature>
<dbReference type="Pfam" id="PF00520">
    <property type="entry name" value="Ion_trans"/>
    <property type="match status" value="4"/>
</dbReference>
<keyword evidence="5" id="KW-0107">Calcium channel</keyword>
<feature type="transmembrane region" description="Helical" evidence="17">
    <location>
        <begin position="1213"/>
        <end position="1235"/>
    </location>
</feature>
<feature type="transmembrane region" description="Helical" evidence="17">
    <location>
        <begin position="965"/>
        <end position="991"/>
    </location>
</feature>
<dbReference type="GO" id="GO:0008331">
    <property type="term" value="F:high voltage-gated calcium channel activity"/>
    <property type="evidence" value="ECO:0007669"/>
    <property type="project" value="TreeGrafter"/>
</dbReference>
<organism evidence="19 20">
    <name type="scientific">Tetrapyrgos nigripes</name>
    <dbReference type="NCBI Taxonomy" id="182062"/>
    <lineage>
        <taxon>Eukaryota</taxon>
        <taxon>Fungi</taxon>
        <taxon>Dikarya</taxon>
        <taxon>Basidiomycota</taxon>
        <taxon>Agaricomycotina</taxon>
        <taxon>Agaricomycetes</taxon>
        <taxon>Agaricomycetidae</taxon>
        <taxon>Agaricales</taxon>
        <taxon>Marasmiineae</taxon>
        <taxon>Marasmiaceae</taxon>
        <taxon>Tetrapyrgos</taxon>
    </lineage>
</organism>
<feature type="transmembrane region" description="Helical" evidence="17">
    <location>
        <begin position="830"/>
        <end position="853"/>
    </location>
</feature>
<dbReference type="Proteomes" id="UP000559256">
    <property type="component" value="Unassembled WGS sequence"/>
</dbReference>
<feature type="domain" description="Ion transport" evidence="18">
    <location>
        <begin position="773"/>
        <end position="1002"/>
    </location>
</feature>
<feature type="transmembrane region" description="Helical" evidence="17">
    <location>
        <begin position="564"/>
        <end position="584"/>
    </location>
</feature>
<feature type="region of interest" description="Disordered" evidence="16">
    <location>
        <begin position="1"/>
        <end position="50"/>
    </location>
</feature>
<evidence type="ECO:0000256" key="6">
    <source>
        <dbReference type="ARBA" id="ARBA00022692"/>
    </source>
</evidence>
<sequence>MESHPHHSAVRRSSSSSAIDLTGTPSGIGSRPPSPALDPSDRFTRRRTSWGKVDVGQDPLRLEIPSFEAGSSNTAVYPVLANNEDPFNDSPTDAHLSFAREHPYLNNRHYEHPQDITYTYSTHHSGPSTASLIAGNALEMEGNREDDEARLTTNMSRNPTEQRWHDADPETSVGSTPRRRTVRYSVSPSPLRSTSSAIKSMSKSLRRASFRVVNLANNGLENQVRLEGEDGVPKEDEQLPDLSKSLPIRGRTLGCFGPYSKVRLNLYEWLMHPWTEPVILLFIILNAVILTFQSARSITLPEGEEPPRTRGYFHTWEDWALFFLFIIFTLEAFARICVNGFLFDPEIPTSSLFTSPFSNAPSHSIVSPHPTADGSDLNRQGSLSQSGGPLARGLSLTQRLSRFNKNVRRPFELANSIQLPDHHPPSTSASAPSTVINEKIKHVASASRQIIREPTQPTFLSAAFHSDTKNPGEALSLPFRLNITEVNDKTMRNVPYLRQSWGRIDFVAIVSFWVTFVLAMTGLERGQYHIGVFRAMSVIRTARLLAITSGTTTIMHSLKTARPLLASVAYFVVFAMVLFSIIGIQSFNGSLRRSCFLLPTDGEDEIQLSQFCGGFIDDTTLQVRTYLHQDGQPSDSDAKGYICPLGQVCRVDRNPEDGISSFDTIYYAILQIVIVATANGWTPLMYSMIDAEFFISSLFFIICVIVLNFWLINLFVAVITNTFSAIRSETKKSAFGAAPLPNLADDQDDGWSGTEGRKTQHNWVKTFYEHSRWIFVIFALTSLVLQATRTANVSETHEQIMHIGELAITLLFDVEIVIRGLATLPDWRTFFSYGNNWLDLILAIGSSVIQIPVIRNSSVYPWFTIFQLARFYRVILEVPRMRPLLLSVFGNMYGLINMSLFLILMNYIAALVAVQVLRGDLGSDTNMNFKELFNSFLAMYQVMSSENWTDILYSTGQAEQKLSQTVLVLILFSVWELFANFIILQMFVAVINENFEVAEEQKRSRQASRYWASHQIQTGRATWLRRLNPYRWVKPNPVKVKVENLPSNLVLSIQQDLVQDYRASSPLAGGFDERATTGSSTRRGVRHYTTKSLSALQKLFAGDEKNNDVPLATLKHSRSDTLGALRDEETERHLELLASMNNVTVAADDINDAIYERRAQKADFIREHPSYDKTFWIFDQNNFFRRFCQKLVQPAHGERIFGTPHSPYAHPAFQFLILLAVIGGVVTEIIATPIYRRNYYAQFGKIRGAWFDIAEGAFTLTLMLEFFIKICADGFAFTPNAYIRSIWNIIDFIILAGITLNVATSLIFIGGLTRFTRSLKALRALRLITLFNSMRVAFQSLIISGASRILDAAVLAILYIIPYAVWGLNIFAGTMKECNDGDASGISDCVNEYDASIFDDNQFTFLVPRVWTDPAPSTIYSFDDFRSSLLILFEIVSLEGWIDVLNIATSIAGRDAQPDTNASEWNAIFFLIYHLIGGVVILTLFVSIIIGNFSSRTGTAFLTQSQKEWIDLQKLFKRQKPSKRPKTRPTSAIRKWCFDRAIHKHGWWSRSMTFLFVLHVLVLMTQTYSTIAVADILRNDFFLVITCIYIVDVIVRFVGLGWTSYRANGWNLFDILVTVGSFATTLIVRFGQNGFVAQQLQKLFLVSIAFKLVQRTNSLNKLFKTAVASLPSIVSLLILWFIFFMFFAILYVEVFGLTKWSTGETRTQNYSTVGSALVMLAFMSTGEGWNQYMHNYARVYPTCTNSSPTEPDSDCGSVGWAFTLFIAWNILSMYIFVNLFTGVVVDSFSYVFQTSGGSKSITREQMRAFKKVWAGFANPKTGYLERGNFVPFFGKLSGVFEVRIYPVDYSIPNILAACRMSSDSSYTWPPPRVVDDVDLSKLDTALNGIDYAAIRKRRAIYTRLYHEATIAHQPGRGISFTEMLLLLAHHKLIVDHEALVLSDLVARTETNKLVTDLVNLDRVHSLLKTISHRRRFLKHLQCRQAEQFGSQEIPSIIVDAMPSTPPHTTRDISSLGFDSVPNSPHHSPSPSMSIDRNSTSALQRSKRLSDVSRLSTDLGRYPRDSIIEDDPQLVLSSMQNSMWGDLMSEAVQEEEKR</sequence>
<keyword evidence="9 17" id="KW-1133">Transmembrane helix</keyword>
<feature type="transmembrane region" description="Helical" evidence="17">
    <location>
        <begin position="1612"/>
        <end position="1630"/>
    </location>
</feature>
<dbReference type="InterPro" id="IPR027359">
    <property type="entry name" value="Volt_channel_dom_sf"/>
</dbReference>
<evidence type="ECO:0000256" key="8">
    <source>
        <dbReference type="ARBA" id="ARBA00022882"/>
    </source>
</evidence>
<feature type="transmembrane region" description="Helical" evidence="17">
    <location>
        <begin position="693"/>
        <end position="719"/>
    </location>
</feature>
<comment type="subcellular location">
    <subcellularLocation>
        <location evidence="1">Cell membrane</location>
        <topology evidence="1">Multi-pass membrane protein</topology>
    </subcellularLocation>
</comment>
<keyword evidence="2" id="KW-0813">Transport</keyword>
<keyword evidence="4" id="KW-0109">Calcium transport</keyword>
<keyword evidence="7" id="KW-0106">Calcium</keyword>
<dbReference type="OrthoDB" id="416585at2759"/>
<evidence type="ECO:0000256" key="1">
    <source>
        <dbReference type="ARBA" id="ARBA00004651"/>
    </source>
</evidence>
<evidence type="ECO:0000313" key="20">
    <source>
        <dbReference type="Proteomes" id="UP000559256"/>
    </source>
</evidence>
<keyword evidence="8" id="KW-0851">Voltage-gated channel</keyword>
<evidence type="ECO:0000256" key="10">
    <source>
        <dbReference type="ARBA" id="ARBA00023065"/>
    </source>
</evidence>
<feature type="compositionally biased region" description="Polar residues" evidence="16">
    <location>
        <begin position="377"/>
        <end position="387"/>
    </location>
</feature>
<feature type="domain" description="Ion transport" evidence="18">
    <location>
        <begin position="1547"/>
        <end position="1793"/>
    </location>
</feature>
<feature type="transmembrane region" description="Helical" evidence="17">
    <location>
        <begin position="664"/>
        <end position="681"/>
    </location>
</feature>
<evidence type="ECO:0000256" key="15">
    <source>
        <dbReference type="ARBA" id="ARBA00067459"/>
    </source>
</evidence>
<keyword evidence="6 17" id="KW-0812">Transmembrane</keyword>
<reference evidence="19 20" key="1">
    <citation type="journal article" date="2020" name="ISME J.">
        <title>Uncovering the hidden diversity of litter-decomposition mechanisms in mushroom-forming fungi.</title>
        <authorList>
            <person name="Floudas D."/>
            <person name="Bentzer J."/>
            <person name="Ahren D."/>
            <person name="Johansson T."/>
            <person name="Persson P."/>
            <person name="Tunlid A."/>
        </authorList>
    </citation>
    <scope>NUCLEOTIDE SEQUENCE [LARGE SCALE GENOMIC DNA]</scope>
    <source>
        <strain evidence="19 20">CBS 291.85</strain>
    </source>
</reference>
<evidence type="ECO:0000256" key="2">
    <source>
        <dbReference type="ARBA" id="ARBA00022448"/>
    </source>
</evidence>
<feature type="region of interest" description="Disordered" evidence="16">
    <location>
        <begin position="1996"/>
        <end position="2071"/>
    </location>
</feature>
<feature type="transmembrane region" description="Helical" evidence="17">
    <location>
        <begin position="771"/>
        <end position="788"/>
    </location>
</feature>
<feature type="transmembrane region" description="Helical" evidence="17">
    <location>
        <begin position="888"/>
        <end position="912"/>
    </location>
</feature>
<dbReference type="PANTHER" id="PTHR45628">
    <property type="entry name" value="VOLTAGE-DEPENDENT CALCIUM CHANNEL TYPE A SUBUNIT ALPHA-1"/>
    <property type="match status" value="1"/>
</dbReference>
<name>A0A8H5CHF4_9AGAR</name>
<evidence type="ECO:0000256" key="14">
    <source>
        <dbReference type="ARBA" id="ARBA00061395"/>
    </source>
</evidence>
<evidence type="ECO:0000256" key="4">
    <source>
        <dbReference type="ARBA" id="ARBA00022568"/>
    </source>
</evidence>
<feature type="transmembrane region" description="Helical" evidence="17">
    <location>
        <begin position="1352"/>
        <end position="1372"/>
    </location>
</feature>
<keyword evidence="12" id="KW-0325">Glycoprotein</keyword>
<evidence type="ECO:0000256" key="9">
    <source>
        <dbReference type="ARBA" id="ARBA00022989"/>
    </source>
</evidence>
<dbReference type="InterPro" id="IPR005821">
    <property type="entry name" value="Ion_trans_dom"/>
</dbReference>
<feature type="transmembrane region" description="Helical" evidence="17">
    <location>
        <begin position="1256"/>
        <end position="1277"/>
    </location>
</feature>
<feature type="transmembrane region" description="Helical" evidence="17">
    <location>
        <begin position="800"/>
        <end position="818"/>
    </location>
</feature>
<evidence type="ECO:0000256" key="11">
    <source>
        <dbReference type="ARBA" id="ARBA00023136"/>
    </source>
</evidence>
<dbReference type="GO" id="GO:0098703">
    <property type="term" value="P:calcium ion import across plasma membrane"/>
    <property type="evidence" value="ECO:0007669"/>
    <property type="project" value="TreeGrafter"/>
</dbReference>
<keyword evidence="13" id="KW-0407">Ion channel</keyword>
<feature type="transmembrane region" description="Helical" evidence="17">
    <location>
        <begin position="1468"/>
        <end position="1490"/>
    </location>
</feature>
<evidence type="ECO:0000256" key="5">
    <source>
        <dbReference type="ARBA" id="ARBA00022673"/>
    </source>
</evidence>
<dbReference type="EMBL" id="JAACJM010000162">
    <property type="protein sequence ID" value="KAF5341523.1"/>
    <property type="molecule type" value="Genomic_DNA"/>
</dbReference>
<evidence type="ECO:0000256" key="16">
    <source>
        <dbReference type="SAM" id="MobiDB-lite"/>
    </source>
</evidence>
<dbReference type="FunFam" id="1.10.287.70:FF:000093">
    <property type="entry name" value="Calcium channel subunit Cch1"/>
    <property type="match status" value="1"/>
</dbReference>
<evidence type="ECO:0000259" key="18">
    <source>
        <dbReference type="Pfam" id="PF00520"/>
    </source>
</evidence>
<feature type="transmembrane region" description="Helical" evidence="17">
    <location>
        <begin position="501"/>
        <end position="523"/>
    </location>
</feature>
<comment type="caution">
    <text evidence="19">The sequence shown here is derived from an EMBL/GenBank/DDBJ whole genome shotgun (WGS) entry which is preliminary data.</text>
</comment>
<dbReference type="Gene3D" id="1.10.287.70">
    <property type="match status" value="4"/>
</dbReference>
<evidence type="ECO:0000256" key="7">
    <source>
        <dbReference type="ARBA" id="ARBA00022837"/>
    </source>
</evidence>
<feature type="region of interest" description="Disordered" evidence="16">
    <location>
        <begin position="364"/>
        <end position="391"/>
    </location>
</feature>
<keyword evidence="11 17" id="KW-0472">Membrane</keyword>
<accession>A0A8H5CHF4</accession>
<dbReference type="InterPro" id="IPR050599">
    <property type="entry name" value="VDCC_alpha-1_subunit"/>
</dbReference>
<evidence type="ECO:0000256" key="13">
    <source>
        <dbReference type="ARBA" id="ARBA00023303"/>
    </source>
</evidence>
<comment type="similarity">
    <text evidence="14">Belongs to the calcium channel alpha-1 subunit (TC 1.A.1.11) family.</text>
</comment>
<keyword evidence="10" id="KW-0406">Ion transport</keyword>
<evidence type="ECO:0000313" key="19">
    <source>
        <dbReference type="EMBL" id="KAF5341523.1"/>
    </source>
</evidence>
<feature type="transmembrane region" description="Helical" evidence="17">
    <location>
        <begin position="1665"/>
        <end position="1692"/>
    </location>
</feature>
<protein>
    <recommendedName>
        <fullName evidence="15">Calcium-channel protein CCH1</fullName>
    </recommendedName>
</protein>
<feature type="transmembrane region" description="Helical" evidence="17">
    <location>
        <begin position="278"/>
        <end position="299"/>
    </location>
</feature>
<evidence type="ECO:0000256" key="12">
    <source>
        <dbReference type="ARBA" id="ARBA00023180"/>
    </source>
</evidence>
<feature type="transmembrane region" description="Helical" evidence="17">
    <location>
        <begin position="1552"/>
        <end position="1569"/>
    </location>
</feature>
<feature type="transmembrane region" description="Helical" evidence="17">
    <location>
        <begin position="1324"/>
        <end position="1346"/>
    </location>
</feature>